<evidence type="ECO:0000259" key="3">
    <source>
        <dbReference type="PROSITE" id="PS50250"/>
    </source>
</evidence>
<gene>
    <name evidence="4" type="ORF">TTHERM_00191240</name>
</gene>
<evidence type="ECO:0000256" key="2">
    <source>
        <dbReference type="SAM" id="Coils"/>
    </source>
</evidence>
<name>I7MJM5_TETTS</name>
<dbReference type="FunCoup" id="I7MJM5">
    <property type="interactions" value="729"/>
</dbReference>
<dbReference type="Gene3D" id="1.25.40.570">
    <property type="match status" value="1"/>
</dbReference>
<dbReference type="InterPro" id="IPR019585">
    <property type="entry name" value="Rpn7/CSN1"/>
</dbReference>
<dbReference type="InterPro" id="IPR011990">
    <property type="entry name" value="TPR-like_helical_dom_sf"/>
</dbReference>
<dbReference type="Pfam" id="PF01399">
    <property type="entry name" value="PCI"/>
    <property type="match status" value="1"/>
</dbReference>
<dbReference type="PANTHER" id="PTHR14145">
    <property type="entry name" value="26S PROTESOME SUBUNIT 6"/>
    <property type="match status" value="1"/>
</dbReference>
<dbReference type="InterPro" id="IPR049549">
    <property type="entry name" value="RPN7_PSMD6_C"/>
</dbReference>
<keyword evidence="5" id="KW-1185">Reference proteome</keyword>
<dbReference type="AlphaFoldDB" id="I7MJM5"/>
<dbReference type="Pfam" id="PF10602">
    <property type="entry name" value="RPN7"/>
    <property type="match status" value="1"/>
</dbReference>
<sequence>MDIEDFDEQLKKIEEKQKDAEENLGDVEIRDAILEKAQLYEKHSKNEKAVEIYKEALKKTIGIGKKMDVWFYIMSIYIREKNLPKILETIDACKKLLEEGGDWERKNRLKIYEGIYNLLIRNLKKTSELFLDCISTFNYPDIISYQRIVKYTILTSIISIGRSEMKKKVIHNSEVLSTIRELPDVKSLLDTYSKCDYKSFFISLTRVLDDLKTDEYLAPHRKFFTREIRIVIYSQFLESYKTVTLNSIAQAFGVSVEFIDKELSELISAGRLTCKIDKVQGIVESERIDERNNLYKTAVKQGDHLLNLVQKLSRVIDI</sequence>
<proteinExistence type="predicted"/>
<evidence type="ECO:0000256" key="1">
    <source>
        <dbReference type="ARBA" id="ARBA00022942"/>
    </source>
</evidence>
<dbReference type="InterPro" id="IPR045135">
    <property type="entry name" value="Rpn7_N"/>
</dbReference>
<dbReference type="InterPro" id="IPR036390">
    <property type="entry name" value="WH_DNA-bd_sf"/>
</dbReference>
<dbReference type="Proteomes" id="UP000009168">
    <property type="component" value="Unassembled WGS sequence"/>
</dbReference>
<protein>
    <submittedName>
        <fullName evidence="4">26S proteasome non-ATPase regulatory subunit 6</fullName>
    </submittedName>
</protein>
<dbReference type="EMBL" id="GG662693">
    <property type="protein sequence ID" value="EAR96456.1"/>
    <property type="molecule type" value="Genomic_DNA"/>
</dbReference>
<accession>I7MJM5</accession>
<evidence type="ECO:0000313" key="4">
    <source>
        <dbReference type="EMBL" id="EAR96456.1"/>
    </source>
</evidence>
<dbReference type="PROSITE" id="PS50250">
    <property type="entry name" value="PCI"/>
    <property type="match status" value="1"/>
</dbReference>
<dbReference type="KEGG" id="tet:TTHERM_00191240"/>
<dbReference type="FunFam" id="1.25.40.570:FF:000005">
    <property type="entry name" value="26S proteasome regulatory subunit N7"/>
    <property type="match status" value="1"/>
</dbReference>
<feature type="coiled-coil region" evidence="2">
    <location>
        <begin position="3"/>
        <end position="30"/>
    </location>
</feature>
<organism evidence="4 5">
    <name type="scientific">Tetrahymena thermophila (strain SB210)</name>
    <dbReference type="NCBI Taxonomy" id="312017"/>
    <lineage>
        <taxon>Eukaryota</taxon>
        <taxon>Sar</taxon>
        <taxon>Alveolata</taxon>
        <taxon>Ciliophora</taxon>
        <taxon>Intramacronucleata</taxon>
        <taxon>Oligohymenophorea</taxon>
        <taxon>Hymenostomatida</taxon>
        <taxon>Tetrahymenina</taxon>
        <taxon>Tetrahymenidae</taxon>
        <taxon>Tetrahymena</taxon>
    </lineage>
</organism>
<dbReference type="SUPFAM" id="SSF48452">
    <property type="entry name" value="TPR-like"/>
    <property type="match status" value="1"/>
</dbReference>
<dbReference type="STRING" id="312017.I7MJM5"/>
<dbReference type="InterPro" id="IPR000717">
    <property type="entry name" value="PCI_dom"/>
</dbReference>
<dbReference type="eggNOG" id="KOG0687">
    <property type="taxonomic scope" value="Eukaryota"/>
</dbReference>
<dbReference type="SUPFAM" id="SSF46785">
    <property type="entry name" value="Winged helix' DNA-binding domain"/>
    <property type="match status" value="1"/>
</dbReference>
<keyword evidence="1 4" id="KW-0647">Proteasome</keyword>
<dbReference type="HOGENOM" id="CLU_031814_1_1_1"/>
<dbReference type="PANTHER" id="PTHR14145:SF1">
    <property type="entry name" value="26S PROTEASOME NON-ATPASE REGULATORY SUBUNIT 6"/>
    <property type="match status" value="1"/>
</dbReference>
<dbReference type="GeneID" id="7832074"/>
<dbReference type="GO" id="GO:0000502">
    <property type="term" value="C:proteasome complex"/>
    <property type="evidence" value="ECO:0007669"/>
    <property type="project" value="UniProtKB-KW"/>
</dbReference>
<keyword evidence="2" id="KW-0175">Coiled coil</keyword>
<dbReference type="OMA" id="RLHCKVD"/>
<reference evidence="5" key="1">
    <citation type="journal article" date="2006" name="PLoS Biol.">
        <title>Macronuclear genome sequence of the ciliate Tetrahymena thermophila, a model eukaryote.</title>
        <authorList>
            <person name="Eisen J.A."/>
            <person name="Coyne R.S."/>
            <person name="Wu M."/>
            <person name="Wu D."/>
            <person name="Thiagarajan M."/>
            <person name="Wortman J.R."/>
            <person name="Badger J.H."/>
            <person name="Ren Q."/>
            <person name="Amedeo P."/>
            <person name="Jones K.M."/>
            <person name="Tallon L.J."/>
            <person name="Delcher A.L."/>
            <person name="Salzberg S.L."/>
            <person name="Silva J.C."/>
            <person name="Haas B.J."/>
            <person name="Majoros W.H."/>
            <person name="Farzad M."/>
            <person name="Carlton J.M."/>
            <person name="Smith R.K. Jr."/>
            <person name="Garg J."/>
            <person name="Pearlman R.E."/>
            <person name="Karrer K.M."/>
            <person name="Sun L."/>
            <person name="Manning G."/>
            <person name="Elde N.C."/>
            <person name="Turkewitz A.P."/>
            <person name="Asai D.J."/>
            <person name="Wilkes D.E."/>
            <person name="Wang Y."/>
            <person name="Cai H."/>
            <person name="Collins K."/>
            <person name="Stewart B.A."/>
            <person name="Lee S.R."/>
            <person name="Wilamowska K."/>
            <person name="Weinberg Z."/>
            <person name="Ruzzo W.L."/>
            <person name="Wloga D."/>
            <person name="Gaertig J."/>
            <person name="Frankel J."/>
            <person name="Tsao C.-C."/>
            <person name="Gorovsky M.A."/>
            <person name="Keeling P.J."/>
            <person name="Waller R.F."/>
            <person name="Patron N.J."/>
            <person name="Cherry J.M."/>
            <person name="Stover N.A."/>
            <person name="Krieger C.J."/>
            <person name="del Toro C."/>
            <person name="Ryder H.F."/>
            <person name="Williamson S.C."/>
            <person name="Barbeau R.A."/>
            <person name="Hamilton E.P."/>
            <person name="Orias E."/>
        </authorList>
    </citation>
    <scope>NUCLEOTIDE SEQUENCE [LARGE SCALE GENOMIC DNA]</scope>
    <source>
        <strain evidence="5">SB210</strain>
    </source>
</reference>
<dbReference type="OrthoDB" id="1452at2759"/>
<dbReference type="Pfam" id="PF21154">
    <property type="entry name" value="RPN7_PSMD6_C"/>
    <property type="match status" value="1"/>
</dbReference>
<feature type="domain" description="PCI" evidence="3">
    <location>
        <begin position="122"/>
        <end position="290"/>
    </location>
</feature>
<dbReference type="RefSeq" id="XP_001016701.1">
    <property type="nucleotide sequence ID" value="XM_001016701.3"/>
</dbReference>
<evidence type="ECO:0000313" key="5">
    <source>
        <dbReference type="Proteomes" id="UP000009168"/>
    </source>
</evidence>
<dbReference type="SMART" id="SM00088">
    <property type="entry name" value="PINT"/>
    <property type="match status" value="1"/>
</dbReference>
<dbReference type="InParanoid" id="I7MJM5"/>
<dbReference type="GO" id="GO:0043161">
    <property type="term" value="P:proteasome-mediated ubiquitin-dependent protein catabolic process"/>
    <property type="evidence" value="ECO:0007669"/>
    <property type="project" value="TreeGrafter"/>
</dbReference>